<dbReference type="AlphaFoldDB" id="A0A3P3WF33"/>
<evidence type="ECO:0000313" key="8">
    <source>
        <dbReference type="Proteomes" id="UP000275719"/>
    </source>
</evidence>
<dbReference type="Pfam" id="PF13515">
    <property type="entry name" value="FUSC_2"/>
    <property type="match status" value="1"/>
</dbReference>
<evidence type="ECO:0000259" key="6">
    <source>
        <dbReference type="Pfam" id="PF13515"/>
    </source>
</evidence>
<dbReference type="Proteomes" id="UP000275719">
    <property type="component" value="Unassembled WGS sequence"/>
</dbReference>
<dbReference type="RefSeq" id="WP_125016294.1">
    <property type="nucleotide sequence ID" value="NZ_RQVQ01000001.1"/>
</dbReference>
<keyword evidence="8" id="KW-1185">Reference proteome</keyword>
<keyword evidence="4 5" id="KW-0472">Membrane</keyword>
<evidence type="ECO:0000256" key="4">
    <source>
        <dbReference type="ARBA" id="ARBA00023136"/>
    </source>
</evidence>
<organism evidence="7 8">
    <name type="scientific">Paenimyroides tangerinum</name>
    <dbReference type="NCBI Taxonomy" id="2488728"/>
    <lineage>
        <taxon>Bacteria</taxon>
        <taxon>Pseudomonadati</taxon>
        <taxon>Bacteroidota</taxon>
        <taxon>Flavobacteriia</taxon>
        <taxon>Flavobacteriales</taxon>
        <taxon>Flavobacteriaceae</taxon>
        <taxon>Paenimyroides</taxon>
    </lineage>
</organism>
<gene>
    <name evidence="7" type="ORF">EG240_00445</name>
</gene>
<evidence type="ECO:0000313" key="7">
    <source>
        <dbReference type="EMBL" id="RRJ93274.1"/>
    </source>
</evidence>
<sequence>MDALIKRIITSQLIIYIFRCIIGFVIGYELMMNYPKYDLFWVLLSIILVISPEGKDSRRLTIERVKSNLIGSAVGLGCEFFNDKPTIYVIIVGIIITSIICYVLNVMNMARVAIVALLIVLLQPHLSEIELTPIFRAGTVVLGCIIGFSITLFSSILIRRLKKHYKIIES</sequence>
<keyword evidence="2 5" id="KW-0812">Transmembrane</keyword>
<keyword evidence="3 5" id="KW-1133">Transmembrane helix</keyword>
<dbReference type="GO" id="GO:0016020">
    <property type="term" value="C:membrane"/>
    <property type="evidence" value="ECO:0007669"/>
    <property type="project" value="UniProtKB-SubCell"/>
</dbReference>
<evidence type="ECO:0000256" key="3">
    <source>
        <dbReference type="ARBA" id="ARBA00022989"/>
    </source>
</evidence>
<name>A0A3P3WF33_9FLAO</name>
<feature type="transmembrane region" description="Helical" evidence="5">
    <location>
        <begin position="12"/>
        <end position="31"/>
    </location>
</feature>
<dbReference type="EMBL" id="RQVQ01000001">
    <property type="protein sequence ID" value="RRJ93274.1"/>
    <property type="molecule type" value="Genomic_DNA"/>
</dbReference>
<protein>
    <recommendedName>
        <fullName evidence="6">Integral membrane bound transporter domain-containing protein</fullName>
    </recommendedName>
</protein>
<comment type="subcellular location">
    <subcellularLocation>
        <location evidence="1">Membrane</location>
        <topology evidence="1">Multi-pass membrane protein</topology>
    </subcellularLocation>
</comment>
<feature type="domain" description="Integral membrane bound transporter" evidence="6">
    <location>
        <begin position="36"/>
        <end position="149"/>
    </location>
</feature>
<dbReference type="OrthoDB" id="670056at2"/>
<evidence type="ECO:0000256" key="2">
    <source>
        <dbReference type="ARBA" id="ARBA00022692"/>
    </source>
</evidence>
<evidence type="ECO:0000256" key="5">
    <source>
        <dbReference type="SAM" id="Phobius"/>
    </source>
</evidence>
<reference evidence="7 8" key="1">
    <citation type="submission" date="2018-11" db="EMBL/GenBank/DDBJ databases">
        <title>Flavobacterium sp. nov., YIM 102701-2 draft genome.</title>
        <authorList>
            <person name="Li G."/>
            <person name="Jiang Y."/>
        </authorList>
    </citation>
    <scope>NUCLEOTIDE SEQUENCE [LARGE SCALE GENOMIC DNA]</scope>
    <source>
        <strain evidence="7 8">YIM 102701-2</strain>
    </source>
</reference>
<feature type="transmembrane region" description="Helical" evidence="5">
    <location>
        <begin position="89"/>
        <end position="122"/>
    </location>
</feature>
<comment type="caution">
    <text evidence="7">The sequence shown here is derived from an EMBL/GenBank/DDBJ whole genome shotgun (WGS) entry which is preliminary data.</text>
</comment>
<evidence type="ECO:0000256" key="1">
    <source>
        <dbReference type="ARBA" id="ARBA00004141"/>
    </source>
</evidence>
<accession>A0A3P3WF33</accession>
<dbReference type="InterPro" id="IPR049453">
    <property type="entry name" value="Memb_transporter_dom"/>
</dbReference>
<proteinExistence type="predicted"/>
<feature type="transmembrane region" description="Helical" evidence="5">
    <location>
        <begin position="134"/>
        <end position="158"/>
    </location>
</feature>